<protein>
    <submittedName>
        <fullName evidence="2">Uncharacterized protein</fullName>
    </submittedName>
</protein>
<feature type="chain" id="PRO_5009445855" evidence="1">
    <location>
        <begin position="26"/>
        <end position="296"/>
    </location>
</feature>
<keyword evidence="1" id="KW-0732">Signal</keyword>
<accession>A0A1E1KDQ2</accession>
<evidence type="ECO:0000313" key="3">
    <source>
        <dbReference type="Proteomes" id="UP000178129"/>
    </source>
</evidence>
<dbReference type="EMBL" id="FJUW01000012">
    <property type="protein sequence ID" value="CZS96186.1"/>
    <property type="molecule type" value="Genomic_DNA"/>
</dbReference>
<dbReference type="InParanoid" id="A0A1E1KDQ2"/>
<proteinExistence type="predicted"/>
<reference evidence="3" key="1">
    <citation type="submission" date="2016-03" db="EMBL/GenBank/DDBJ databases">
        <authorList>
            <person name="Ploux O."/>
        </authorList>
    </citation>
    <scope>NUCLEOTIDE SEQUENCE [LARGE SCALE GENOMIC DNA]</scope>
    <source>
        <strain evidence="3">UK7</strain>
    </source>
</reference>
<evidence type="ECO:0000313" key="2">
    <source>
        <dbReference type="EMBL" id="CZS96186.1"/>
    </source>
</evidence>
<evidence type="ECO:0000256" key="1">
    <source>
        <dbReference type="SAM" id="SignalP"/>
    </source>
</evidence>
<sequence length="296" mass="30801">MHFPTLKVLALVAIASAAPIDEVLAKDGLTVHDIVEKAGHLEKSPALKDRQAPGLGCQHQEVFQWIAADDPNPHQNFVFKQITPSVQCTGSPGNSVAVSKGLTVGWSFSLTGAVTGNPASGGVGSWLSAGFSVSESVTTTTTQTFGCSSDTGSQQGSVCGFQRVQVTAYTIKEQKCSIASPTCADASQRFCSDTGKTGVLFSPNADQGGSSTASGNCYYNNFQLGLPCIVSGNEIRSNPSSIPGGPQYVGCDDPRCNGTGPVNVFDDSHQRIGDMWGGVSSASDQENEVHTMCLQG</sequence>
<name>A0A1E1KDQ2_9HELO</name>
<feature type="signal peptide" evidence="1">
    <location>
        <begin position="1"/>
        <end position="25"/>
    </location>
</feature>
<keyword evidence="3" id="KW-1185">Reference proteome</keyword>
<dbReference type="AlphaFoldDB" id="A0A1E1KDQ2"/>
<organism evidence="2 3">
    <name type="scientific">Rhynchosporium graminicola</name>
    <dbReference type="NCBI Taxonomy" id="2792576"/>
    <lineage>
        <taxon>Eukaryota</taxon>
        <taxon>Fungi</taxon>
        <taxon>Dikarya</taxon>
        <taxon>Ascomycota</taxon>
        <taxon>Pezizomycotina</taxon>
        <taxon>Leotiomycetes</taxon>
        <taxon>Helotiales</taxon>
        <taxon>Ploettnerulaceae</taxon>
        <taxon>Rhynchosporium</taxon>
    </lineage>
</organism>
<gene>
    <name evidence="2" type="ORF">RCO7_05016</name>
</gene>
<comment type="caution">
    <text evidence="2">The sequence shown here is derived from an EMBL/GenBank/DDBJ whole genome shotgun (WGS) entry which is preliminary data.</text>
</comment>
<dbReference type="Proteomes" id="UP000178129">
    <property type="component" value="Unassembled WGS sequence"/>
</dbReference>